<dbReference type="AlphaFoldDB" id="A0A4R0RI35"/>
<gene>
    <name evidence="1" type="ORF">EIP91_011392</name>
</gene>
<reference evidence="1 2" key="1">
    <citation type="submission" date="2018-11" db="EMBL/GenBank/DDBJ databases">
        <title>Genome assembly of Steccherinum ochraceum LE-BIN_3174, the white-rot fungus of the Steccherinaceae family (The Residual Polyporoid clade, Polyporales, Basidiomycota).</title>
        <authorList>
            <person name="Fedorova T.V."/>
            <person name="Glazunova O.A."/>
            <person name="Landesman E.O."/>
            <person name="Moiseenko K.V."/>
            <person name="Psurtseva N.V."/>
            <person name="Savinova O.S."/>
            <person name="Shakhova N.V."/>
            <person name="Tyazhelova T.V."/>
            <person name="Vasina D.V."/>
        </authorList>
    </citation>
    <scope>NUCLEOTIDE SEQUENCE [LARGE SCALE GENOMIC DNA]</scope>
    <source>
        <strain evidence="1 2">LE-BIN_3174</strain>
    </source>
</reference>
<evidence type="ECO:0000313" key="2">
    <source>
        <dbReference type="Proteomes" id="UP000292702"/>
    </source>
</evidence>
<dbReference type="EMBL" id="RWJN01000073">
    <property type="protein sequence ID" value="TCD68220.1"/>
    <property type="molecule type" value="Genomic_DNA"/>
</dbReference>
<proteinExistence type="predicted"/>
<dbReference type="OrthoDB" id="2788388at2759"/>
<evidence type="ECO:0000313" key="1">
    <source>
        <dbReference type="EMBL" id="TCD68220.1"/>
    </source>
</evidence>
<organism evidence="1 2">
    <name type="scientific">Steccherinum ochraceum</name>
    <dbReference type="NCBI Taxonomy" id="92696"/>
    <lineage>
        <taxon>Eukaryota</taxon>
        <taxon>Fungi</taxon>
        <taxon>Dikarya</taxon>
        <taxon>Basidiomycota</taxon>
        <taxon>Agaricomycotina</taxon>
        <taxon>Agaricomycetes</taxon>
        <taxon>Polyporales</taxon>
        <taxon>Steccherinaceae</taxon>
        <taxon>Steccherinum</taxon>
    </lineage>
</organism>
<sequence length="382" mass="43691">MSLSIRSSRPKACAERELDRKLQVYINSRLSREDAAQSGSQRKVALNAHTMAPFFNRKSVTFGARSEVVTTLTLAFNDPEGSQAGKFTPYNQLMVSKTLGCFNNLKDLTIVGLSGPNRDGWILPVGGPSFSLHRFCTDFSFDSDEMIRFLREQSHLVELHLLPHPRHGRRGLVKPRVPADFLPQLNTLRCEDAFLVFLLRESRDDRLSALAHLRLDVKGDELFLRRWVLPCLSHLNDSLESLSLRFDVAFHRSVNPHEVLEAFAEPGPWTRLAFFEVRGGLGNKDIRSVFLPAIVHHLPDLHVLIWIPSKLDEQRHLEAAERNSKRSRHSNRVVFVGSDIRQMREVSARKYLSFLKTSWRALRMKKSLDRIEDAWMAGGEFC</sequence>
<protein>
    <submittedName>
        <fullName evidence="1">Uncharacterized protein</fullName>
    </submittedName>
</protein>
<name>A0A4R0RI35_9APHY</name>
<accession>A0A4R0RI35</accession>
<keyword evidence="2" id="KW-1185">Reference proteome</keyword>
<comment type="caution">
    <text evidence="1">The sequence shown here is derived from an EMBL/GenBank/DDBJ whole genome shotgun (WGS) entry which is preliminary data.</text>
</comment>
<dbReference type="Proteomes" id="UP000292702">
    <property type="component" value="Unassembled WGS sequence"/>
</dbReference>